<dbReference type="PROSITE" id="PS51184">
    <property type="entry name" value="JMJC"/>
    <property type="match status" value="1"/>
</dbReference>
<dbReference type="PANTHER" id="PTHR12549:SF11">
    <property type="entry name" value="LYSINE-SPECIFIC DEMETHYLASE JMJ25"/>
    <property type="match status" value="1"/>
</dbReference>
<keyword evidence="3" id="KW-0479">Metal-binding</keyword>
<dbReference type="InterPro" id="IPR003347">
    <property type="entry name" value="JmjC_dom"/>
</dbReference>
<evidence type="ECO:0000256" key="5">
    <source>
        <dbReference type="SAM" id="MobiDB-lite"/>
    </source>
</evidence>
<dbReference type="GO" id="GO:0032454">
    <property type="term" value="F:histone H3K9 demethylase activity"/>
    <property type="evidence" value="ECO:0000318"/>
    <property type="project" value="GO_Central"/>
</dbReference>
<feature type="compositionally biased region" description="Basic and acidic residues" evidence="5">
    <location>
        <begin position="29"/>
        <end position="45"/>
    </location>
</feature>
<dbReference type="AlphaFoldDB" id="A0A067EFS3"/>
<dbReference type="GO" id="GO:0031490">
    <property type="term" value="F:chromatin DNA binding"/>
    <property type="evidence" value="ECO:0000318"/>
    <property type="project" value="GO_Central"/>
</dbReference>
<feature type="compositionally biased region" description="Basic and acidic residues" evidence="5">
    <location>
        <begin position="59"/>
        <end position="72"/>
    </location>
</feature>
<feature type="domain" description="JmjC" evidence="6">
    <location>
        <begin position="296"/>
        <end position="588"/>
    </location>
</feature>
<dbReference type="SMR" id="A0A067EFS3"/>
<dbReference type="SMART" id="SM00558">
    <property type="entry name" value="JmjC"/>
    <property type="match status" value="1"/>
</dbReference>
<dbReference type="GO" id="GO:0000118">
    <property type="term" value="C:histone deacetylase complex"/>
    <property type="evidence" value="ECO:0000318"/>
    <property type="project" value="GO_Central"/>
</dbReference>
<evidence type="ECO:0000313" key="7">
    <source>
        <dbReference type="EMBL" id="KDO52715.1"/>
    </source>
</evidence>
<evidence type="ECO:0000256" key="2">
    <source>
        <dbReference type="ARBA" id="ARBA00006801"/>
    </source>
</evidence>
<evidence type="ECO:0000256" key="1">
    <source>
        <dbReference type="ARBA" id="ARBA00004123"/>
    </source>
</evidence>
<dbReference type="Pfam" id="PF02373">
    <property type="entry name" value="JmjC"/>
    <property type="match status" value="1"/>
</dbReference>
<dbReference type="PaxDb" id="2711-XP_006484521.1"/>
<dbReference type="PANTHER" id="PTHR12549">
    <property type="entry name" value="JMJC DOMAIN-CONTAINING HISTONE DEMETHYLATION PROTEIN"/>
    <property type="match status" value="1"/>
</dbReference>
<dbReference type="InterPro" id="IPR045109">
    <property type="entry name" value="LSDs-like"/>
</dbReference>
<organism evidence="7 8">
    <name type="scientific">Citrus sinensis</name>
    <name type="common">Sweet orange</name>
    <name type="synonym">Citrus aurantium var. sinensis</name>
    <dbReference type="NCBI Taxonomy" id="2711"/>
    <lineage>
        <taxon>Eukaryota</taxon>
        <taxon>Viridiplantae</taxon>
        <taxon>Streptophyta</taxon>
        <taxon>Embryophyta</taxon>
        <taxon>Tracheophyta</taxon>
        <taxon>Spermatophyta</taxon>
        <taxon>Magnoliopsida</taxon>
        <taxon>eudicotyledons</taxon>
        <taxon>Gunneridae</taxon>
        <taxon>Pentapetalae</taxon>
        <taxon>rosids</taxon>
        <taxon>malvids</taxon>
        <taxon>Sapindales</taxon>
        <taxon>Rutaceae</taxon>
        <taxon>Aurantioideae</taxon>
        <taxon>Citrus</taxon>
    </lineage>
</organism>
<feature type="compositionally biased region" description="Polar residues" evidence="5">
    <location>
        <begin position="46"/>
        <end position="56"/>
    </location>
</feature>
<dbReference type="Proteomes" id="UP000027120">
    <property type="component" value="Unassembled WGS sequence"/>
</dbReference>
<dbReference type="eggNOG" id="KOG1356">
    <property type="taxonomic scope" value="Eukaryota"/>
</dbReference>
<feature type="region of interest" description="Disordered" evidence="5">
    <location>
        <begin position="448"/>
        <end position="469"/>
    </location>
</feature>
<dbReference type="GO" id="GO:0006357">
    <property type="term" value="P:regulation of transcription by RNA polymerase II"/>
    <property type="evidence" value="ECO:0000318"/>
    <property type="project" value="GO_Central"/>
</dbReference>
<reference evidence="7 8" key="1">
    <citation type="submission" date="2014-04" db="EMBL/GenBank/DDBJ databases">
        <authorList>
            <consortium name="International Citrus Genome Consortium"/>
            <person name="Gmitter F."/>
            <person name="Chen C."/>
            <person name="Farmerie W."/>
            <person name="Harkins T."/>
            <person name="Desany B."/>
            <person name="Mohiuddin M."/>
            <person name="Kodira C."/>
            <person name="Borodovsky M."/>
            <person name="Lomsadze A."/>
            <person name="Burns P."/>
            <person name="Jenkins J."/>
            <person name="Prochnik S."/>
            <person name="Shu S."/>
            <person name="Chapman J."/>
            <person name="Pitluck S."/>
            <person name="Schmutz J."/>
            <person name="Rokhsar D."/>
        </authorList>
    </citation>
    <scope>NUCLEOTIDE SEQUENCE</scope>
</reference>
<dbReference type="GO" id="GO:0046872">
    <property type="term" value="F:metal ion binding"/>
    <property type="evidence" value="ECO:0007669"/>
    <property type="project" value="UniProtKB-KW"/>
</dbReference>
<proteinExistence type="inferred from homology"/>
<dbReference type="SUPFAM" id="SSF51197">
    <property type="entry name" value="Clavaminate synthase-like"/>
    <property type="match status" value="1"/>
</dbReference>
<sequence>MVLSLKKYLILSLKVFDSKPQKGSRRSASMRDFKVDSTPETDSKFDTTPGTDSKVGSNPEKDSKGREKPISDWKANENGSILCPSIELGGCGNVLELRCTFDENWVAELLRKAEEIAKAHNLEDTPESSERVCTCYNPLGEIDMTNSELIKAASREDSTDNYLYNPAAKDIRHGDLKHFQWHWAKGEPVIVSNVLENALGLSWDPMVMWRACRQISNTKHRLYLDVKAIDCLDWCEGEVNIHQFFKGYTDGRFDKESWPQILKLKDWPPSNLFEERLPRHNVEFLGCLPFKEYTHPCAGALNIATKLPKKSLKPDMGPKTYIAYGVAQELGRADSVTKLHCDMSDAVNVLTHTTDVKLKPEHLAKIEKLKQQHKAQDQMEFFGCSQFSDENSHANSSAIPVKNEQCGGKPDDGDGVGVVPQDSQICDSMLNDPIPVQRAISEEASEAIADLGKSRESGEPSNIPENEFESADGGAVWDIFRRQDISKLQDYLKKHFREFRHIHCCPVQQVIHPIHDQVFYLSSEHKAKLKQEYGIEPWTFIQKLGEAVFVPAGCPHQVRNLKSCIKAALDFVSPENVSQCVRLTEEFRLLPPNHRAKEDKLEVKKMILYAVSQAVKDISDPGAANKPRILNQ</sequence>
<dbReference type="Gene3D" id="2.60.120.650">
    <property type="entry name" value="Cupin"/>
    <property type="match status" value="1"/>
</dbReference>
<dbReference type="EMBL" id="KK785029">
    <property type="protein sequence ID" value="KDO52715.1"/>
    <property type="molecule type" value="Genomic_DNA"/>
</dbReference>
<dbReference type="GO" id="GO:0000785">
    <property type="term" value="C:chromatin"/>
    <property type="evidence" value="ECO:0000318"/>
    <property type="project" value="GO_Central"/>
</dbReference>
<evidence type="ECO:0000256" key="3">
    <source>
        <dbReference type="ARBA" id="ARBA00022723"/>
    </source>
</evidence>
<keyword evidence="4" id="KW-0539">Nucleus</keyword>
<comment type="subcellular location">
    <subcellularLocation>
        <location evidence="1">Nucleus</location>
    </subcellularLocation>
</comment>
<gene>
    <name evidence="7" type="ORF">CISIN_1g006745mg</name>
</gene>
<comment type="similarity">
    <text evidence="2">Belongs to the JARID1 histone demethylase family.</text>
</comment>
<evidence type="ECO:0000313" key="8">
    <source>
        <dbReference type="Proteomes" id="UP000027120"/>
    </source>
</evidence>
<dbReference type="GO" id="GO:0003712">
    <property type="term" value="F:transcription coregulator activity"/>
    <property type="evidence" value="ECO:0000318"/>
    <property type="project" value="GO_Central"/>
</dbReference>
<keyword evidence="8" id="KW-1185">Reference proteome</keyword>
<accession>A0A067EFS3</accession>
<evidence type="ECO:0000259" key="6">
    <source>
        <dbReference type="PROSITE" id="PS51184"/>
    </source>
</evidence>
<evidence type="ECO:0000256" key="4">
    <source>
        <dbReference type="ARBA" id="ARBA00023242"/>
    </source>
</evidence>
<protein>
    <recommendedName>
        <fullName evidence="6">JmjC domain-containing protein</fullName>
    </recommendedName>
</protein>
<feature type="region of interest" description="Disordered" evidence="5">
    <location>
        <begin position="18"/>
        <end position="72"/>
    </location>
</feature>
<name>A0A067EFS3_CITSI</name>